<dbReference type="InterPro" id="IPR024983">
    <property type="entry name" value="CHAT_dom"/>
</dbReference>
<feature type="domain" description="CHAT" evidence="1">
    <location>
        <begin position="343"/>
        <end position="652"/>
    </location>
</feature>
<comment type="caution">
    <text evidence="2">The sequence shown here is derived from an EMBL/GenBank/DDBJ whole genome shotgun (WGS) entry which is preliminary data.</text>
</comment>
<proteinExistence type="predicted"/>
<gene>
    <name evidence="2" type="ORF">HGP29_25610</name>
</gene>
<accession>A0A7X8XYW6</accession>
<dbReference type="Proteomes" id="UP000585050">
    <property type="component" value="Unassembled WGS sequence"/>
</dbReference>
<dbReference type="Pfam" id="PF12770">
    <property type="entry name" value="CHAT"/>
    <property type="match status" value="1"/>
</dbReference>
<keyword evidence="3" id="KW-1185">Reference proteome</keyword>
<protein>
    <submittedName>
        <fullName evidence="2">CHAT domain-containing protein</fullName>
    </submittedName>
</protein>
<evidence type="ECO:0000313" key="3">
    <source>
        <dbReference type="Proteomes" id="UP000585050"/>
    </source>
</evidence>
<sequence>MKTLILLFAIFSLSLRLYSQSIIKEEEFINKGTHKFIDEDLGKITYDYSIKYIVGIQENSGRLCKDNNFTVFIEFKDLDINQIRVNKQTLKMVEYQSIYERRIDLKPSFLIGNNKDEIQVNFLDLQSGMNYRGKRYYCINEKVNLFLGTLVQTSEASDIKINVNFFGVTDLPETSISSYILDKKDEENISVDFTTTEYEFVKNLVEINSHNYRLGHAVRGVNTRRSLVMKTMSEKTQDIMQNSLEAFNANDHRIGILMYNYSNGYLYSTFFRPKSKVLIQKNKIKKKELERLVNDTNQLLRNGNLIDESRSLKVKTNNKATNQELLASYDKLKKILYFNESLLSSFDHLVIIPTHNIGTIPFSAIRFSDQSYFIDHLSYSIVPSVVDYINNIMDNFFTLTGTDPSEIEVFFQVLDKRNQYSAVIELDEQDSYIFQLGSAVNFDIENKSSIACFYNPNFSYSSEFTQLPGTKLEVDLISERIHDYFDVKKYSGDKAVYDNVIENIYKNDILYFGTHGVTDPKNPYEGSYLALSKQSNGVDKITGRDILNLSNNHKFDAWLTVMSACNTGLGASYDWGIIGLSRAFSKAGVNHIMMSLWSIDDKYTAKFMELYFECLVEGSPLFPYSPYQKAIKRFRKEVSDNPYYWASFSIMGVPF</sequence>
<organism evidence="2 3">
    <name type="scientific">Flammeovirga agarivorans</name>
    <dbReference type="NCBI Taxonomy" id="2726742"/>
    <lineage>
        <taxon>Bacteria</taxon>
        <taxon>Pseudomonadati</taxon>
        <taxon>Bacteroidota</taxon>
        <taxon>Cytophagia</taxon>
        <taxon>Cytophagales</taxon>
        <taxon>Flammeovirgaceae</taxon>
        <taxon>Flammeovirga</taxon>
    </lineage>
</organism>
<evidence type="ECO:0000313" key="2">
    <source>
        <dbReference type="EMBL" id="NLR94607.1"/>
    </source>
</evidence>
<dbReference type="RefSeq" id="WP_168885317.1">
    <property type="nucleotide sequence ID" value="NZ_JABAIL010000013.1"/>
</dbReference>
<reference evidence="2 3" key="1">
    <citation type="submission" date="2020-04" db="EMBL/GenBank/DDBJ databases">
        <title>Flammeovirga sp. SR4, a novel species isolated from seawater.</title>
        <authorList>
            <person name="Wang X."/>
        </authorList>
    </citation>
    <scope>NUCLEOTIDE SEQUENCE [LARGE SCALE GENOMIC DNA]</scope>
    <source>
        <strain evidence="2 3">SR4</strain>
    </source>
</reference>
<evidence type="ECO:0000259" key="1">
    <source>
        <dbReference type="Pfam" id="PF12770"/>
    </source>
</evidence>
<dbReference type="AlphaFoldDB" id="A0A7X8XYW6"/>
<dbReference type="EMBL" id="JABAIL010000013">
    <property type="protein sequence ID" value="NLR94607.1"/>
    <property type="molecule type" value="Genomic_DNA"/>
</dbReference>
<name>A0A7X8XYW6_9BACT</name>